<dbReference type="PANTHER" id="PTHR45632:SF3">
    <property type="entry name" value="KELCH-LIKE PROTEIN 32"/>
    <property type="match status" value="1"/>
</dbReference>
<organism evidence="3 4">
    <name type="scientific">Novipirellula rosea</name>
    <dbReference type="NCBI Taxonomy" id="1031540"/>
    <lineage>
        <taxon>Bacteria</taxon>
        <taxon>Pseudomonadati</taxon>
        <taxon>Planctomycetota</taxon>
        <taxon>Planctomycetia</taxon>
        <taxon>Pirellulales</taxon>
        <taxon>Pirellulaceae</taxon>
        <taxon>Novipirellula</taxon>
    </lineage>
</organism>
<proteinExistence type="predicted"/>
<dbReference type="Pfam" id="PF01344">
    <property type="entry name" value="Kelch_1"/>
    <property type="match status" value="1"/>
</dbReference>
<keyword evidence="4" id="KW-1185">Reference proteome</keyword>
<accession>A0ABP8N3Q7</accession>
<protein>
    <recommendedName>
        <fullName evidence="5">N-acetylneuraminate epimerase</fullName>
    </recommendedName>
</protein>
<evidence type="ECO:0000256" key="2">
    <source>
        <dbReference type="ARBA" id="ARBA00022737"/>
    </source>
</evidence>
<evidence type="ECO:0008006" key="5">
    <source>
        <dbReference type="Google" id="ProtNLM"/>
    </source>
</evidence>
<dbReference type="Gene3D" id="2.120.10.80">
    <property type="entry name" value="Kelch-type beta propeller"/>
    <property type="match status" value="1"/>
</dbReference>
<dbReference type="InterPro" id="IPR006652">
    <property type="entry name" value="Kelch_1"/>
</dbReference>
<dbReference type="Proteomes" id="UP001500840">
    <property type="component" value="Unassembled WGS sequence"/>
</dbReference>
<evidence type="ECO:0000313" key="4">
    <source>
        <dbReference type="Proteomes" id="UP001500840"/>
    </source>
</evidence>
<keyword evidence="2" id="KW-0677">Repeat</keyword>
<gene>
    <name evidence="3" type="ORF">GCM10023156_42160</name>
</gene>
<dbReference type="RefSeq" id="WP_345325234.1">
    <property type="nucleotide sequence ID" value="NZ_BAABGA010000050.1"/>
</dbReference>
<dbReference type="SMART" id="SM00612">
    <property type="entry name" value="Kelch"/>
    <property type="match status" value="1"/>
</dbReference>
<evidence type="ECO:0000313" key="3">
    <source>
        <dbReference type="EMBL" id="GAA4460761.1"/>
    </source>
</evidence>
<comment type="caution">
    <text evidence="3">The sequence shown here is derived from an EMBL/GenBank/DDBJ whole genome shotgun (WGS) entry which is preliminary data.</text>
</comment>
<dbReference type="EMBL" id="BAABGA010000050">
    <property type="protein sequence ID" value="GAA4460761.1"/>
    <property type="molecule type" value="Genomic_DNA"/>
</dbReference>
<dbReference type="SUPFAM" id="SSF117281">
    <property type="entry name" value="Kelch motif"/>
    <property type="match status" value="1"/>
</dbReference>
<reference evidence="4" key="1">
    <citation type="journal article" date="2019" name="Int. J. Syst. Evol. Microbiol.">
        <title>The Global Catalogue of Microorganisms (GCM) 10K type strain sequencing project: providing services to taxonomists for standard genome sequencing and annotation.</title>
        <authorList>
            <consortium name="The Broad Institute Genomics Platform"/>
            <consortium name="The Broad Institute Genome Sequencing Center for Infectious Disease"/>
            <person name="Wu L."/>
            <person name="Ma J."/>
        </authorList>
    </citation>
    <scope>NUCLEOTIDE SEQUENCE [LARGE SCALE GENOMIC DNA]</scope>
    <source>
        <strain evidence="4">JCM 17759</strain>
    </source>
</reference>
<dbReference type="PANTHER" id="PTHR45632">
    <property type="entry name" value="LD33804P"/>
    <property type="match status" value="1"/>
</dbReference>
<name>A0ABP8N3Q7_9BACT</name>
<sequence length="126" mass="13761">MRLKTTGQVFDLTVKPIDVYDFATDQWLPESASPMLPTPRAGNMVMAWGEEIVIGGRESTQKTAHDQVEAYNVKTGQWRDWPSLERGRHGSGFAIVGDHVYTASGSGGRGGSPGLTSIERLKLITE</sequence>
<evidence type="ECO:0000256" key="1">
    <source>
        <dbReference type="ARBA" id="ARBA00022441"/>
    </source>
</evidence>
<dbReference type="InterPro" id="IPR015915">
    <property type="entry name" value="Kelch-typ_b-propeller"/>
</dbReference>
<keyword evidence="1" id="KW-0880">Kelch repeat</keyword>